<name>A0ABY4J7C1_9BACT</name>
<keyword evidence="2" id="KW-1185">Reference proteome</keyword>
<evidence type="ECO:0000313" key="2">
    <source>
        <dbReference type="Proteomes" id="UP000829647"/>
    </source>
</evidence>
<gene>
    <name evidence="1" type="ORF">MWH26_10585</name>
</gene>
<dbReference type="EMBL" id="CP095848">
    <property type="protein sequence ID" value="UPL47644.1"/>
    <property type="molecule type" value="Genomic_DNA"/>
</dbReference>
<evidence type="ECO:0000313" key="1">
    <source>
        <dbReference type="EMBL" id="UPL47644.1"/>
    </source>
</evidence>
<organism evidence="1 2">
    <name type="scientific">Hymenobacter sublimis</name>
    <dbReference type="NCBI Taxonomy" id="2933777"/>
    <lineage>
        <taxon>Bacteria</taxon>
        <taxon>Pseudomonadati</taxon>
        <taxon>Bacteroidota</taxon>
        <taxon>Cytophagia</taxon>
        <taxon>Cytophagales</taxon>
        <taxon>Hymenobacteraceae</taxon>
        <taxon>Hymenobacter</taxon>
    </lineage>
</organism>
<protein>
    <submittedName>
        <fullName evidence="1">Uncharacterized protein</fullName>
    </submittedName>
</protein>
<reference evidence="1 2" key="1">
    <citation type="submission" date="2022-04" db="EMBL/GenBank/DDBJ databases">
        <title>Hymenobacter sp. isolated from the air.</title>
        <authorList>
            <person name="Won M."/>
            <person name="Lee C.-M."/>
            <person name="Woen H.-Y."/>
            <person name="Kwon S.-W."/>
        </authorList>
    </citation>
    <scope>NUCLEOTIDE SEQUENCE [LARGE SCALE GENOMIC DNA]</scope>
    <source>
        <strain evidence="2">5516 S-25</strain>
    </source>
</reference>
<proteinExistence type="predicted"/>
<dbReference type="Proteomes" id="UP000829647">
    <property type="component" value="Chromosome"/>
</dbReference>
<accession>A0ABY4J7C1</accession>
<dbReference type="RefSeq" id="WP_247974252.1">
    <property type="nucleotide sequence ID" value="NZ_CP095848.1"/>
</dbReference>
<sequence length="113" mass="12265">MTDSYLRSLGFAAVSTTRGANQPTFRQAWRYQHEVATQDGARLFIEHPLGIEGCRLSSLAAPLARQDVFATVALHDESGLEAAIENFYAAHGGRGAVAAPVATSAYLPYRRQQ</sequence>